<feature type="compositionally biased region" description="Basic and acidic residues" evidence="7">
    <location>
        <begin position="1"/>
        <end position="15"/>
    </location>
</feature>
<evidence type="ECO:0000256" key="6">
    <source>
        <dbReference type="ARBA" id="ARBA00047949"/>
    </source>
</evidence>
<organism evidence="8 9">
    <name type="scientific">Clonostachys solani</name>
    <dbReference type="NCBI Taxonomy" id="160281"/>
    <lineage>
        <taxon>Eukaryota</taxon>
        <taxon>Fungi</taxon>
        <taxon>Dikarya</taxon>
        <taxon>Ascomycota</taxon>
        <taxon>Pezizomycotina</taxon>
        <taxon>Sordariomycetes</taxon>
        <taxon>Hypocreomycetidae</taxon>
        <taxon>Hypocreales</taxon>
        <taxon>Bionectriaceae</taxon>
        <taxon>Clonostachys</taxon>
    </lineage>
</organism>
<evidence type="ECO:0000256" key="1">
    <source>
        <dbReference type="ARBA" id="ARBA00003343"/>
    </source>
</evidence>
<gene>
    <name evidence="8" type="ORF">CSOL1703_00001269</name>
</gene>
<dbReference type="InterPro" id="IPR002745">
    <property type="entry name" value="Ptrans_KptA/Tpt1"/>
</dbReference>
<dbReference type="PANTHER" id="PTHR12684">
    <property type="entry name" value="PUTATIVE PHOSPHOTRANSFERASE"/>
    <property type="match status" value="1"/>
</dbReference>
<dbReference type="PANTHER" id="PTHR12684:SF2">
    <property type="entry name" value="TRNA 2'-PHOSPHOTRANSFERASE 1"/>
    <property type="match status" value="1"/>
</dbReference>
<keyword evidence="4" id="KW-0808">Transferase</keyword>
<evidence type="ECO:0000256" key="3">
    <source>
        <dbReference type="ARBA" id="ARBA00012007"/>
    </source>
</evidence>
<evidence type="ECO:0000313" key="8">
    <source>
        <dbReference type="EMBL" id="CAH0049313.1"/>
    </source>
</evidence>
<feature type="region of interest" description="Disordered" evidence="7">
    <location>
        <begin position="1"/>
        <end position="38"/>
    </location>
</feature>
<evidence type="ECO:0000256" key="7">
    <source>
        <dbReference type="SAM" id="MobiDB-lite"/>
    </source>
</evidence>
<feature type="region of interest" description="Disordered" evidence="7">
    <location>
        <begin position="283"/>
        <end position="306"/>
    </location>
</feature>
<dbReference type="AlphaFoldDB" id="A0A9P0EIT4"/>
<keyword evidence="5" id="KW-0520">NAD</keyword>
<dbReference type="Gene3D" id="3.20.170.30">
    <property type="match status" value="1"/>
</dbReference>
<dbReference type="Proteomes" id="UP000775872">
    <property type="component" value="Unassembled WGS sequence"/>
</dbReference>
<dbReference type="SUPFAM" id="SSF56399">
    <property type="entry name" value="ADP-ribosylation"/>
    <property type="match status" value="1"/>
</dbReference>
<name>A0A9P0EIT4_9HYPO</name>
<feature type="compositionally biased region" description="Gly residues" evidence="7">
    <location>
        <begin position="292"/>
        <end position="306"/>
    </location>
</feature>
<dbReference type="EC" id="2.7.1.160" evidence="3"/>
<comment type="function">
    <text evidence="1">Catalyzes the last step of tRNA splicing, the transfer of the splice junction 2'-phosphate from ligated tRNA to NAD to produce ADP-ribose 1''-2'' cyclic phosphate.</text>
</comment>
<feature type="compositionally biased region" description="Basic residues" evidence="7">
    <location>
        <begin position="16"/>
        <end position="30"/>
    </location>
</feature>
<accession>A0A9P0EIT4</accession>
<protein>
    <recommendedName>
        <fullName evidence="3">2'-phosphotransferase</fullName>
        <ecNumber evidence="3">2.7.1.160</ecNumber>
    </recommendedName>
</protein>
<comment type="similarity">
    <text evidence="2">Belongs to the KptA/TPT1 family.</text>
</comment>
<dbReference type="InterPro" id="IPR042080">
    <property type="entry name" value="RNA_2'-PTrans_N"/>
</dbReference>
<evidence type="ECO:0000256" key="5">
    <source>
        <dbReference type="ARBA" id="ARBA00023027"/>
    </source>
</evidence>
<dbReference type="InterPro" id="IPR042081">
    <property type="entry name" value="RNA_2'-PTrans_C"/>
</dbReference>
<reference evidence="8 9" key="2">
    <citation type="submission" date="2021-10" db="EMBL/GenBank/DDBJ databases">
        <authorList>
            <person name="Piombo E."/>
        </authorList>
    </citation>
    <scope>NUCLEOTIDE SEQUENCE [LARGE SCALE GENOMIC DNA]</scope>
</reference>
<dbReference type="GO" id="GO:0006388">
    <property type="term" value="P:tRNA splicing, via endonucleolytic cleavage and ligation"/>
    <property type="evidence" value="ECO:0007669"/>
    <property type="project" value="TreeGrafter"/>
</dbReference>
<evidence type="ECO:0000256" key="2">
    <source>
        <dbReference type="ARBA" id="ARBA00009836"/>
    </source>
</evidence>
<reference evidence="9" key="1">
    <citation type="submission" date="2019-06" db="EMBL/GenBank/DDBJ databases">
        <authorList>
            <person name="Broberg M."/>
        </authorList>
    </citation>
    <scope>NUCLEOTIDE SEQUENCE [LARGE SCALE GENOMIC DNA]</scope>
</reference>
<comment type="caution">
    <text evidence="8">The sequence shown here is derived from an EMBL/GenBank/DDBJ whole genome shotgun (WGS) entry which is preliminary data.</text>
</comment>
<dbReference type="OrthoDB" id="419694at2759"/>
<dbReference type="Gene3D" id="1.10.10.970">
    <property type="entry name" value="RNA 2'-phosphotransferase, Tpt1/KptA family, N-terminal domain"/>
    <property type="match status" value="1"/>
</dbReference>
<evidence type="ECO:0000313" key="9">
    <source>
        <dbReference type="Proteomes" id="UP000775872"/>
    </source>
</evidence>
<keyword evidence="9" id="KW-1185">Reference proteome</keyword>
<comment type="catalytic activity">
    <reaction evidence="6">
        <text>2'-phospho-[ligated tRNA] + NAD(+) = mature tRNA + ADP-alpha-D-ribose 1'',2''-cyclic phosphate + nicotinamide</text>
        <dbReference type="Rhea" id="RHEA:23324"/>
        <dbReference type="Rhea" id="RHEA-COMP:11106"/>
        <dbReference type="Rhea" id="RHEA-COMP:11107"/>
        <dbReference type="ChEBI" id="CHEBI:17154"/>
        <dbReference type="ChEBI" id="CHEBI:57540"/>
        <dbReference type="ChEBI" id="CHEBI:76596"/>
        <dbReference type="ChEBI" id="CHEBI:82883"/>
        <dbReference type="ChEBI" id="CHEBI:85027"/>
        <dbReference type="EC" id="2.7.1.160"/>
    </reaction>
</comment>
<evidence type="ECO:0000256" key="4">
    <source>
        <dbReference type="ARBA" id="ARBA00022679"/>
    </source>
</evidence>
<proteinExistence type="inferred from homology"/>
<dbReference type="GO" id="GO:0000215">
    <property type="term" value="F:tRNA 2'-phosphotransferase activity"/>
    <property type="evidence" value="ECO:0007669"/>
    <property type="project" value="UniProtKB-EC"/>
</dbReference>
<dbReference type="EMBL" id="CABFOC020000035">
    <property type="protein sequence ID" value="CAH0049313.1"/>
    <property type="molecule type" value="Genomic_DNA"/>
</dbReference>
<sequence>MADNDAHHGLEERAHNRSGGRRGGGGRRGRGGGGGGMSREVQISKALSRLLRHQAENAGITLDGEGYAPLDRVLAWGPLRSLQVSFEDIRSAVSNNEKQRFALKPNPATNPELSAESTAPSDYLIRANQGHSIKVESAGLLVPITAAGEDGGAEGEGEGGNIPEKVVHGTYFAFWPAIVEAGGLRVMGRNHVHCSEGTPEDGVVSGMRRDAELMVEIDLERSIREGGLRWWRSENGVILTEGDESGLVSSRFFKRVTSRTEDVGVLWEDGEWVADLPAGLKIRVPHGKRPGGGRGGRGGRGGSRNV</sequence>
<dbReference type="Pfam" id="PF01885">
    <property type="entry name" value="PTS_2-RNA"/>
    <property type="match status" value="1"/>
</dbReference>